<dbReference type="PANTHER" id="PTHR46270">
    <property type="entry name" value="ARMADILLO-TYPE FOLD-RELATED"/>
    <property type="match status" value="1"/>
</dbReference>
<accession>A0A813PLW0</accession>
<protein>
    <recommendedName>
        <fullName evidence="3">TIR domain-containing protein</fullName>
    </recommendedName>
</protein>
<dbReference type="Proteomes" id="UP000663879">
    <property type="component" value="Unassembled WGS sequence"/>
</dbReference>
<organism evidence="1 2">
    <name type="scientific">Brachionus calyciflorus</name>
    <dbReference type="NCBI Taxonomy" id="104777"/>
    <lineage>
        <taxon>Eukaryota</taxon>
        <taxon>Metazoa</taxon>
        <taxon>Spiralia</taxon>
        <taxon>Gnathifera</taxon>
        <taxon>Rotifera</taxon>
        <taxon>Eurotatoria</taxon>
        <taxon>Monogononta</taxon>
        <taxon>Pseudotrocha</taxon>
        <taxon>Ploima</taxon>
        <taxon>Brachionidae</taxon>
        <taxon>Brachionus</taxon>
    </lineage>
</organism>
<evidence type="ECO:0000313" key="2">
    <source>
        <dbReference type="Proteomes" id="UP000663879"/>
    </source>
</evidence>
<evidence type="ECO:0000313" key="1">
    <source>
        <dbReference type="EMBL" id="CAF0752439.1"/>
    </source>
</evidence>
<dbReference type="OrthoDB" id="2148946at2759"/>
<dbReference type="EMBL" id="CAJNOC010000376">
    <property type="protein sequence ID" value="CAF0752439.1"/>
    <property type="molecule type" value="Genomic_DNA"/>
</dbReference>
<evidence type="ECO:0008006" key="3">
    <source>
        <dbReference type="Google" id="ProtNLM"/>
    </source>
</evidence>
<proteinExistence type="predicted"/>
<dbReference type="PANTHER" id="PTHR46270:SF2">
    <property type="entry name" value="TIR DOMAIN-CONTAINING PROTEIN"/>
    <property type="match status" value="1"/>
</dbReference>
<keyword evidence="2" id="KW-1185">Reference proteome</keyword>
<reference evidence="1" key="1">
    <citation type="submission" date="2021-02" db="EMBL/GenBank/DDBJ databases">
        <authorList>
            <person name="Nowell W R."/>
        </authorList>
    </citation>
    <scope>NUCLEOTIDE SEQUENCE</scope>
    <source>
        <strain evidence="1">Ploen Becks lab</strain>
    </source>
</reference>
<sequence>MEIVEYDFTNTNDDITLKTNKAIAILFPMKLDHLIENQNSTEALNFLRKNLIDYEIFCEKNFGNFLARTLIELFKKLQTFKLTTLNDHNSSSENKSRLLFILNSCLLIVNLSCLNSVKFTKQFSINNGLEAHFMFLREQEFFLEFLSVAFFDDTPCNIIELIVSNIYIFSKNSEELSDKWVELDAVSLLINVAKLKPSLKLDAHLTITNIVTDKQIENLTEIHGIIEHIQKKIDEAAKSFQEMGFDRAPRQIIDDEQIINVEVHCVKEENGSVSSLLVYFNGLYKLSVNDKLRSDIYFGNNFRDNLKIILFDSNEIEKKHALKLYAQLSFNKNISTDLSLDEKLTTYFKSLVDNNSIGSLCEQILWNISQSTRNLDIGVKNGEHVMISYNSSSRDLCMRIKSKLELIGLKVWIDVENIHGSSLDSMAKAYRQSINCQSEALYAYRLNKPIIPLIMQKSYENVKGWLGIIIGDKIFVNFTKYDFDECMKRLSGEIRNLSVEENKEIPKDEIEKISVENWDDAKCKEWFDQNGLNMNIYKKFNPCNGIMLQQLYEMRCDAPEFFYHTLNSFEGVDMTSILNFTYSLKKLFDFK</sequence>
<dbReference type="AlphaFoldDB" id="A0A813PLW0"/>
<name>A0A813PLW0_9BILA</name>
<comment type="caution">
    <text evidence="1">The sequence shown here is derived from an EMBL/GenBank/DDBJ whole genome shotgun (WGS) entry which is preliminary data.</text>
</comment>
<gene>
    <name evidence="1" type="ORF">OXX778_LOCUS3990</name>
</gene>